<evidence type="ECO:0000313" key="1">
    <source>
        <dbReference type="EMBL" id="KAH7934097.1"/>
    </source>
</evidence>
<name>A0ACB8C5F9_DERSI</name>
<protein>
    <submittedName>
        <fullName evidence="1">Uncharacterized protein</fullName>
    </submittedName>
</protein>
<gene>
    <name evidence="1" type="ORF">HPB49_021526</name>
</gene>
<sequence length="93" mass="10210">MDEIHLQASFQYKGGCVTGPAASKENAAKTAYVFMIQSLLSTNKDVVHIIPVTQIEAKQLHEFLGLLIRHLENIGIRVVAVASDNNSINFKAM</sequence>
<comment type="caution">
    <text evidence="1">The sequence shown here is derived from an EMBL/GenBank/DDBJ whole genome shotgun (WGS) entry which is preliminary data.</text>
</comment>
<proteinExistence type="predicted"/>
<reference evidence="1" key="1">
    <citation type="submission" date="2020-05" db="EMBL/GenBank/DDBJ databases">
        <title>Large-scale comparative analyses of tick genomes elucidate their genetic diversity and vector capacities.</title>
        <authorList>
            <person name="Jia N."/>
            <person name="Wang J."/>
            <person name="Shi W."/>
            <person name="Du L."/>
            <person name="Sun Y."/>
            <person name="Zhan W."/>
            <person name="Jiang J."/>
            <person name="Wang Q."/>
            <person name="Zhang B."/>
            <person name="Ji P."/>
            <person name="Sakyi L.B."/>
            <person name="Cui X."/>
            <person name="Yuan T."/>
            <person name="Jiang B."/>
            <person name="Yang W."/>
            <person name="Lam T.T.-Y."/>
            <person name="Chang Q."/>
            <person name="Ding S."/>
            <person name="Wang X."/>
            <person name="Zhu J."/>
            <person name="Ruan X."/>
            <person name="Zhao L."/>
            <person name="Wei J."/>
            <person name="Que T."/>
            <person name="Du C."/>
            <person name="Cheng J."/>
            <person name="Dai P."/>
            <person name="Han X."/>
            <person name="Huang E."/>
            <person name="Gao Y."/>
            <person name="Liu J."/>
            <person name="Shao H."/>
            <person name="Ye R."/>
            <person name="Li L."/>
            <person name="Wei W."/>
            <person name="Wang X."/>
            <person name="Wang C."/>
            <person name="Yang T."/>
            <person name="Huo Q."/>
            <person name="Li W."/>
            <person name="Guo W."/>
            <person name="Chen H."/>
            <person name="Zhou L."/>
            <person name="Ni X."/>
            <person name="Tian J."/>
            <person name="Zhou Y."/>
            <person name="Sheng Y."/>
            <person name="Liu T."/>
            <person name="Pan Y."/>
            <person name="Xia L."/>
            <person name="Li J."/>
            <person name="Zhao F."/>
            <person name="Cao W."/>
        </authorList>
    </citation>
    <scope>NUCLEOTIDE SEQUENCE</scope>
    <source>
        <strain evidence="1">Dsil-2018</strain>
    </source>
</reference>
<evidence type="ECO:0000313" key="2">
    <source>
        <dbReference type="Proteomes" id="UP000821865"/>
    </source>
</evidence>
<dbReference type="EMBL" id="CM023478">
    <property type="protein sequence ID" value="KAH7934097.1"/>
    <property type="molecule type" value="Genomic_DNA"/>
</dbReference>
<accession>A0ACB8C5F9</accession>
<keyword evidence="2" id="KW-1185">Reference proteome</keyword>
<dbReference type="Proteomes" id="UP000821865">
    <property type="component" value="Chromosome 9"/>
</dbReference>
<organism evidence="1 2">
    <name type="scientific">Dermacentor silvarum</name>
    <name type="common">Tick</name>
    <dbReference type="NCBI Taxonomy" id="543639"/>
    <lineage>
        <taxon>Eukaryota</taxon>
        <taxon>Metazoa</taxon>
        <taxon>Ecdysozoa</taxon>
        <taxon>Arthropoda</taxon>
        <taxon>Chelicerata</taxon>
        <taxon>Arachnida</taxon>
        <taxon>Acari</taxon>
        <taxon>Parasitiformes</taxon>
        <taxon>Ixodida</taxon>
        <taxon>Ixodoidea</taxon>
        <taxon>Ixodidae</taxon>
        <taxon>Rhipicephalinae</taxon>
        <taxon>Dermacentor</taxon>
    </lineage>
</organism>